<organism evidence="2 3">
    <name type="scientific">Arabidopsis thaliana</name>
    <name type="common">Mouse-ear cress</name>
    <dbReference type="NCBI Taxonomy" id="3702"/>
    <lineage>
        <taxon>Eukaryota</taxon>
        <taxon>Viridiplantae</taxon>
        <taxon>Streptophyta</taxon>
        <taxon>Embryophyta</taxon>
        <taxon>Tracheophyta</taxon>
        <taxon>Spermatophyta</taxon>
        <taxon>Magnoliopsida</taxon>
        <taxon>eudicotyledons</taxon>
        <taxon>Gunneridae</taxon>
        <taxon>Pentapetalae</taxon>
        <taxon>rosids</taxon>
        <taxon>malvids</taxon>
        <taxon>Brassicales</taxon>
        <taxon>Brassicaceae</taxon>
        <taxon>Camelineae</taxon>
        <taxon>Arabidopsis</taxon>
    </lineage>
</organism>
<gene>
    <name evidence="2" type="ORF">AT9943_LOCUS3154</name>
</gene>
<dbReference type="AlphaFoldDB" id="A0A7G2DYG2"/>
<evidence type="ECO:0000313" key="3">
    <source>
        <dbReference type="Proteomes" id="UP000516314"/>
    </source>
</evidence>
<name>A0A7G2DYG2_ARATH</name>
<reference evidence="2 3" key="1">
    <citation type="submission" date="2020-09" db="EMBL/GenBank/DDBJ databases">
        <authorList>
            <person name="Ashkenazy H."/>
        </authorList>
    </citation>
    <scope>NUCLEOTIDE SEQUENCE [LARGE SCALE GENOMIC DNA]</scope>
    <source>
        <strain evidence="3">cv. Cdm-0</strain>
    </source>
</reference>
<dbReference type="PANTHER" id="PTHR48449:SF1">
    <property type="entry name" value="DUF1985 DOMAIN-CONTAINING PROTEIN"/>
    <property type="match status" value="1"/>
</dbReference>
<dbReference type="PANTHER" id="PTHR48449">
    <property type="entry name" value="DUF1985 DOMAIN-CONTAINING PROTEIN"/>
    <property type="match status" value="1"/>
</dbReference>
<accession>A0A7G2DYG2</accession>
<dbReference type="EMBL" id="LR881466">
    <property type="protein sequence ID" value="CAD5314730.1"/>
    <property type="molecule type" value="Genomic_DNA"/>
</dbReference>
<proteinExistence type="predicted"/>
<evidence type="ECO:0000313" key="2">
    <source>
        <dbReference type="EMBL" id="CAD5314730.1"/>
    </source>
</evidence>
<dbReference type="Proteomes" id="UP000516314">
    <property type="component" value="Chromosome 1"/>
</dbReference>
<dbReference type="InterPro" id="IPR015410">
    <property type="entry name" value="DUF1985"/>
</dbReference>
<evidence type="ECO:0000259" key="1">
    <source>
        <dbReference type="Pfam" id="PF09331"/>
    </source>
</evidence>
<protein>
    <submittedName>
        <fullName evidence="2">(thale cress) hypothetical protein</fullName>
    </submittedName>
</protein>
<feature type="domain" description="DUF1985" evidence="1">
    <location>
        <begin position="86"/>
        <end position="227"/>
    </location>
</feature>
<sequence length="264" mass="29661">MPSSASHYIRSANPGELPERIFAVDCYLGHVVRINSYSRPRYLIDILHILAGMPELDTLLASPLGALFSLPVRYCSLSGQLVHQLFCRQLCTDSPAEIWFVYGGQPLRLSLMEFEQLTGLACAPLLSTTDLLAHTTHADGSAPYWYKLIGGTLEDSTVDALVTLLKNEPEMPAWRKFRLALVVIVEGILLCRTQPVKPSIEVVKMVKNVEFFLHYPWGRHSFKRLLRMVKIGDYIEDKRSLIKKLKQSSLVIHGFALCLPAPSL</sequence>
<dbReference type="Pfam" id="PF09331">
    <property type="entry name" value="DUF1985"/>
    <property type="match status" value="1"/>
</dbReference>